<reference evidence="1" key="1">
    <citation type="submission" date="2022-12" db="EMBL/GenBank/DDBJ databases">
        <title>Reference genome sequencing for broad-spectrum identification of bacterial and archaeal isolates by mass spectrometry.</title>
        <authorList>
            <person name="Sekiguchi Y."/>
            <person name="Tourlousse D.M."/>
        </authorList>
    </citation>
    <scope>NUCLEOTIDE SEQUENCE</scope>
    <source>
        <strain evidence="1">H2</strain>
    </source>
</reference>
<dbReference type="EMBL" id="BSDS01000001">
    <property type="protein sequence ID" value="GLI37754.1"/>
    <property type="molecule type" value="Genomic_DNA"/>
</dbReference>
<sequence length="89" mass="9973">MMTSSRVFTTESIDLAAFLVATMHEVTVLLAAGGRRVLFEFSDTEELRNAIISYELNAILPAKRLLNSRSYLFREASRVVRSHTPPTKG</sequence>
<comment type="caution">
    <text evidence="1">The sequence shown here is derived from an EMBL/GenBank/DDBJ whole genome shotgun (WGS) entry which is preliminary data.</text>
</comment>
<dbReference type="Proteomes" id="UP001144352">
    <property type="component" value="Unassembled WGS sequence"/>
</dbReference>
<name>A0A9W6LCF5_9BACT</name>
<evidence type="ECO:0000313" key="2">
    <source>
        <dbReference type="Proteomes" id="UP001144352"/>
    </source>
</evidence>
<gene>
    <name evidence="1" type="ORF">GHYDROH2_12550</name>
</gene>
<dbReference type="AlphaFoldDB" id="A0A9W6LCF5"/>
<accession>A0A9W6LCF5</accession>
<protein>
    <recommendedName>
        <fullName evidence="3">DUF5659 domain-containing protein</fullName>
    </recommendedName>
</protein>
<evidence type="ECO:0008006" key="3">
    <source>
        <dbReference type="Google" id="ProtNLM"/>
    </source>
</evidence>
<proteinExistence type="predicted"/>
<keyword evidence="2" id="KW-1185">Reference proteome</keyword>
<evidence type="ECO:0000313" key="1">
    <source>
        <dbReference type="EMBL" id="GLI37754.1"/>
    </source>
</evidence>
<organism evidence="1 2">
    <name type="scientific">Geobacter hydrogenophilus</name>
    <dbReference type="NCBI Taxonomy" id="40983"/>
    <lineage>
        <taxon>Bacteria</taxon>
        <taxon>Pseudomonadati</taxon>
        <taxon>Thermodesulfobacteriota</taxon>
        <taxon>Desulfuromonadia</taxon>
        <taxon>Geobacterales</taxon>
        <taxon>Geobacteraceae</taxon>
        <taxon>Geobacter</taxon>
    </lineage>
</organism>